<dbReference type="CDD" id="cd00336">
    <property type="entry name" value="Ribosomal_L22"/>
    <property type="match status" value="1"/>
</dbReference>
<dbReference type="NCBIfam" id="TIGR01044">
    <property type="entry name" value="rplV_bact"/>
    <property type="match status" value="1"/>
</dbReference>
<protein>
    <recommendedName>
        <fullName evidence="6 7">Large ribosomal subunit protein uL22</fullName>
    </recommendedName>
</protein>
<dbReference type="Pfam" id="PF00237">
    <property type="entry name" value="Ribosomal_L22"/>
    <property type="match status" value="1"/>
</dbReference>
<dbReference type="InterPro" id="IPR005727">
    <property type="entry name" value="Ribosomal_uL22_bac/chlpt-type"/>
</dbReference>
<evidence type="ECO:0000256" key="6">
    <source>
        <dbReference type="ARBA" id="ARBA00035207"/>
    </source>
</evidence>
<organism evidence="11 12">
    <name type="scientific">Turneriella parva (strain ATCC BAA-1111 / DSM 21527 / NCTC 11395 / H)</name>
    <name type="common">Leptospira parva</name>
    <dbReference type="NCBI Taxonomy" id="869212"/>
    <lineage>
        <taxon>Bacteria</taxon>
        <taxon>Pseudomonadati</taxon>
        <taxon>Spirochaetota</taxon>
        <taxon>Spirochaetia</taxon>
        <taxon>Leptospirales</taxon>
        <taxon>Leptospiraceae</taxon>
        <taxon>Turneriella</taxon>
    </lineage>
</organism>
<dbReference type="STRING" id="869212.Turpa_2554"/>
<dbReference type="AlphaFoldDB" id="I4B7D7"/>
<evidence type="ECO:0000256" key="8">
    <source>
        <dbReference type="RuleBase" id="RU004005"/>
    </source>
</evidence>
<dbReference type="GO" id="GO:0019843">
    <property type="term" value="F:rRNA binding"/>
    <property type="evidence" value="ECO:0007669"/>
    <property type="project" value="UniProtKB-UniRule"/>
</dbReference>
<evidence type="ECO:0000256" key="7">
    <source>
        <dbReference type="HAMAP-Rule" id="MF_01331"/>
    </source>
</evidence>
<name>I4B7D7_TURPD</name>
<reference evidence="11 12" key="1">
    <citation type="submission" date="2012-06" db="EMBL/GenBank/DDBJ databases">
        <title>The complete chromosome of genome of Turneriella parva DSM 21527.</title>
        <authorList>
            <consortium name="US DOE Joint Genome Institute (JGI-PGF)"/>
            <person name="Lucas S."/>
            <person name="Han J."/>
            <person name="Lapidus A."/>
            <person name="Bruce D."/>
            <person name="Goodwin L."/>
            <person name="Pitluck S."/>
            <person name="Peters L."/>
            <person name="Kyrpides N."/>
            <person name="Mavromatis K."/>
            <person name="Ivanova N."/>
            <person name="Mikhailova N."/>
            <person name="Chertkov O."/>
            <person name="Detter J.C."/>
            <person name="Tapia R."/>
            <person name="Han C."/>
            <person name="Land M."/>
            <person name="Hauser L."/>
            <person name="Markowitz V."/>
            <person name="Cheng J.-F."/>
            <person name="Hugenholtz P."/>
            <person name="Woyke T."/>
            <person name="Wu D."/>
            <person name="Gronow S."/>
            <person name="Wellnitz S."/>
            <person name="Brambilla E."/>
            <person name="Klenk H.-P."/>
            <person name="Eisen J.A."/>
        </authorList>
    </citation>
    <scope>NUCLEOTIDE SEQUENCE [LARGE SCALE GENOMIC DNA]</scope>
    <source>
        <strain evidence="12">ATCC BAA-1111 / DSM 21527 / NCTC 11395 / H</strain>
    </source>
</reference>
<dbReference type="PANTHER" id="PTHR13501">
    <property type="entry name" value="CHLOROPLAST 50S RIBOSOMAL PROTEIN L22-RELATED"/>
    <property type="match status" value="1"/>
</dbReference>
<evidence type="ECO:0000256" key="1">
    <source>
        <dbReference type="ARBA" id="ARBA00009451"/>
    </source>
</evidence>
<dbReference type="InterPro" id="IPR001063">
    <property type="entry name" value="Ribosomal_uL22"/>
</dbReference>
<keyword evidence="4 7" id="KW-0689">Ribosomal protein</keyword>
<evidence type="ECO:0000256" key="4">
    <source>
        <dbReference type="ARBA" id="ARBA00022980"/>
    </source>
</evidence>
<dbReference type="PANTHER" id="PTHR13501:SF8">
    <property type="entry name" value="LARGE RIBOSOMAL SUBUNIT PROTEIN UL22M"/>
    <property type="match status" value="1"/>
</dbReference>
<evidence type="ECO:0000256" key="10">
    <source>
        <dbReference type="RuleBase" id="RU004008"/>
    </source>
</evidence>
<evidence type="ECO:0000313" key="11">
    <source>
        <dbReference type="EMBL" id="AFM13194.1"/>
    </source>
</evidence>
<gene>
    <name evidence="7" type="primary">rplV</name>
    <name evidence="11" type="ordered locus">Turpa_2554</name>
</gene>
<comment type="function">
    <text evidence="7">The globular domain of the protein is located near the polypeptide exit tunnel on the outside of the subunit, while an extended beta-hairpin is found that lines the wall of the exit tunnel in the center of the 70S ribosome.</text>
</comment>
<sequence length="112" mass="12622">MESKASVDQVRMSARKMRLVANEIRGYEYPEAVDVLKHIPRKSSRIILKALLSAAANARVINPSVDERALFIKKIFVDGGPLMKRFMPRARGRADRIQKKTSKLTIVLSDEG</sequence>
<evidence type="ECO:0000256" key="2">
    <source>
        <dbReference type="ARBA" id="ARBA00022730"/>
    </source>
</evidence>
<dbReference type="EMBL" id="CP002959">
    <property type="protein sequence ID" value="AFM13194.1"/>
    <property type="molecule type" value="Genomic_DNA"/>
</dbReference>
<comment type="function">
    <text evidence="7 10">This protein binds specifically to 23S rRNA; its binding is stimulated by other ribosomal proteins, e.g., L4, L17, and L20. It is important during the early stages of 50S assembly. It makes multiple contacts with different domains of the 23S rRNA in the assembled 50S subunit and ribosome.</text>
</comment>
<dbReference type="InterPro" id="IPR036394">
    <property type="entry name" value="Ribosomal_uL22_sf"/>
</dbReference>
<dbReference type="InterPro" id="IPR047867">
    <property type="entry name" value="Ribosomal_uL22_bac/org-type"/>
</dbReference>
<dbReference type="GO" id="GO:0022625">
    <property type="term" value="C:cytosolic large ribosomal subunit"/>
    <property type="evidence" value="ECO:0007669"/>
    <property type="project" value="TreeGrafter"/>
</dbReference>
<keyword evidence="2 7" id="KW-0699">rRNA-binding</keyword>
<comment type="subunit">
    <text evidence="7 9">Part of the 50S ribosomal subunit.</text>
</comment>
<keyword evidence="12" id="KW-1185">Reference proteome</keyword>
<dbReference type="OrthoDB" id="9805969at2"/>
<dbReference type="PATRIC" id="fig|869212.3.peg.2571"/>
<dbReference type="KEGG" id="tpx:Turpa_2554"/>
<comment type="similarity">
    <text evidence="1 7 8">Belongs to the universal ribosomal protein uL22 family.</text>
</comment>
<proteinExistence type="inferred from homology"/>
<keyword evidence="5 7" id="KW-0687">Ribonucleoprotein</keyword>
<dbReference type="SUPFAM" id="SSF54843">
    <property type="entry name" value="Ribosomal protein L22"/>
    <property type="match status" value="1"/>
</dbReference>
<keyword evidence="3 7" id="KW-0694">RNA-binding</keyword>
<dbReference type="HAMAP" id="MF_01331_B">
    <property type="entry name" value="Ribosomal_uL22_B"/>
    <property type="match status" value="1"/>
</dbReference>
<dbReference type="Gene3D" id="3.90.470.10">
    <property type="entry name" value="Ribosomal protein L22/L17"/>
    <property type="match status" value="1"/>
</dbReference>
<dbReference type="GO" id="GO:0003735">
    <property type="term" value="F:structural constituent of ribosome"/>
    <property type="evidence" value="ECO:0007669"/>
    <property type="project" value="InterPro"/>
</dbReference>
<dbReference type="GO" id="GO:0006412">
    <property type="term" value="P:translation"/>
    <property type="evidence" value="ECO:0007669"/>
    <property type="project" value="UniProtKB-UniRule"/>
</dbReference>
<evidence type="ECO:0000256" key="3">
    <source>
        <dbReference type="ARBA" id="ARBA00022884"/>
    </source>
</evidence>
<evidence type="ECO:0000256" key="5">
    <source>
        <dbReference type="ARBA" id="ARBA00023274"/>
    </source>
</evidence>
<evidence type="ECO:0000256" key="9">
    <source>
        <dbReference type="RuleBase" id="RU004006"/>
    </source>
</evidence>
<accession>I4B7D7</accession>
<dbReference type="RefSeq" id="WP_014803699.1">
    <property type="nucleotide sequence ID" value="NC_018020.1"/>
</dbReference>
<dbReference type="HOGENOM" id="CLU_083987_3_3_12"/>
<evidence type="ECO:0000313" key="12">
    <source>
        <dbReference type="Proteomes" id="UP000006048"/>
    </source>
</evidence>
<dbReference type="Proteomes" id="UP000006048">
    <property type="component" value="Chromosome"/>
</dbReference>